<dbReference type="Proteomes" id="UP001596407">
    <property type="component" value="Unassembled WGS sequence"/>
</dbReference>
<keyword evidence="2" id="KW-0812">Transmembrane</keyword>
<comment type="caution">
    <text evidence="3">The sequence shown here is derived from an EMBL/GenBank/DDBJ whole genome shotgun (WGS) entry which is preliminary data.</text>
</comment>
<gene>
    <name evidence="3" type="ORF">ACFQJ6_16255</name>
</gene>
<feature type="transmembrane region" description="Helical" evidence="2">
    <location>
        <begin position="6"/>
        <end position="26"/>
    </location>
</feature>
<feature type="compositionally biased region" description="Low complexity" evidence="1">
    <location>
        <begin position="80"/>
        <end position="90"/>
    </location>
</feature>
<feature type="transmembrane region" description="Helical" evidence="2">
    <location>
        <begin position="62"/>
        <end position="79"/>
    </location>
</feature>
<evidence type="ECO:0000313" key="3">
    <source>
        <dbReference type="EMBL" id="MFC7081434.1"/>
    </source>
</evidence>
<protein>
    <submittedName>
        <fullName evidence="3">Uncharacterized protein</fullName>
    </submittedName>
</protein>
<keyword evidence="2" id="KW-1133">Transmembrane helix</keyword>
<feature type="region of interest" description="Disordered" evidence="1">
    <location>
        <begin position="80"/>
        <end position="114"/>
    </location>
</feature>
<sequence length="114" mass="12210">MDWSRLGGAVPDALVISFVLGAILSPPDPFTQLLYVGPTFVVALLALSRYGQRSVGPWWRRYLVFVGGTVVVAIAGGALRSRSAARTPRASARRSRWPGSGSARGWRTSADGPR</sequence>
<dbReference type="Pfam" id="PF24378">
    <property type="entry name" value="DUF7534"/>
    <property type="match status" value="1"/>
</dbReference>
<keyword evidence="4" id="KW-1185">Reference proteome</keyword>
<evidence type="ECO:0000256" key="1">
    <source>
        <dbReference type="SAM" id="MobiDB-lite"/>
    </source>
</evidence>
<evidence type="ECO:0000256" key="2">
    <source>
        <dbReference type="SAM" id="Phobius"/>
    </source>
</evidence>
<keyword evidence="2" id="KW-0472">Membrane</keyword>
<feature type="compositionally biased region" description="Low complexity" evidence="1">
    <location>
        <begin position="97"/>
        <end position="107"/>
    </location>
</feature>
<evidence type="ECO:0000313" key="4">
    <source>
        <dbReference type="Proteomes" id="UP001596407"/>
    </source>
</evidence>
<feature type="transmembrane region" description="Helical" evidence="2">
    <location>
        <begin position="33"/>
        <end position="50"/>
    </location>
</feature>
<dbReference type="InterPro" id="IPR055956">
    <property type="entry name" value="DUF7534"/>
</dbReference>
<dbReference type="RefSeq" id="WP_382210055.1">
    <property type="nucleotide sequence ID" value="NZ_JBHSZH010000005.1"/>
</dbReference>
<reference evidence="3 4" key="1">
    <citation type="journal article" date="2019" name="Int. J. Syst. Evol. Microbiol.">
        <title>The Global Catalogue of Microorganisms (GCM) 10K type strain sequencing project: providing services to taxonomists for standard genome sequencing and annotation.</title>
        <authorList>
            <consortium name="The Broad Institute Genomics Platform"/>
            <consortium name="The Broad Institute Genome Sequencing Center for Infectious Disease"/>
            <person name="Wu L."/>
            <person name="Ma J."/>
        </authorList>
    </citation>
    <scope>NUCLEOTIDE SEQUENCE [LARGE SCALE GENOMIC DNA]</scope>
    <source>
        <strain evidence="3 4">DT72</strain>
    </source>
</reference>
<organism evidence="3 4">
    <name type="scientific">Halorussus caseinilyticus</name>
    <dbReference type="NCBI Taxonomy" id="3034025"/>
    <lineage>
        <taxon>Archaea</taxon>
        <taxon>Methanobacteriati</taxon>
        <taxon>Methanobacteriota</taxon>
        <taxon>Stenosarchaea group</taxon>
        <taxon>Halobacteria</taxon>
        <taxon>Halobacteriales</taxon>
        <taxon>Haladaptataceae</taxon>
        <taxon>Halorussus</taxon>
    </lineage>
</organism>
<dbReference type="AlphaFoldDB" id="A0ABD5WTU6"/>
<accession>A0ABD5WTU6</accession>
<proteinExistence type="predicted"/>
<name>A0ABD5WTU6_9EURY</name>
<dbReference type="EMBL" id="JBHSZH010000005">
    <property type="protein sequence ID" value="MFC7081434.1"/>
    <property type="molecule type" value="Genomic_DNA"/>
</dbReference>